<dbReference type="Proteomes" id="UP000198546">
    <property type="component" value="Chromosome i"/>
</dbReference>
<accession>A0A1G7AR47</accession>
<protein>
    <submittedName>
        <fullName evidence="2">Uncharacterized protein</fullName>
    </submittedName>
</protein>
<organism evidence="2 3">
    <name type="scientific">Auraticoccus monumenti</name>
    <dbReference type="NCBI Taxonomy" id="675864"/>
    <lineage>
        <taxon>Bacteria</taxon>
        <taxon>Bacillati</taxon>
        <taxon>Actinomycetota</taxon>
        <taxon>Actinomycetes</taxon>
        <taxon>Propionibacteriales</taxon>
        <taxon>Propionibacteriaceae</taxon>
        <taxon>Auraticoccus</taxon>
    </lineage>
</organism>
<name>A0A1G7AR47_9ACTN</name>
<feature type="compositionally biased region" description="Low complexity" evidence="1">
    <location>
        <begin position="48"/>
        <end position="66"/>
    </location>
</feature>
<evidence type="ECO:0000313" key="3">
    <source>
        <dbReference type="Proteomes" id="UP000198546"/>
    </source>
</evidence>
<feature type="region of interest" description="Disordered" evidence="1">
    <location>
        <begin position="47"/>
        <end position="66"/>
    </location>
</feature>
<evidence type="ECO:0000313" key="2">
    <source>
        <dbReference type="EMBL" id="SDE17348.1"/>
    </source>
</evidence>
<feature type="region of interest" description="Disordered" evidence="1">
    <location>
        <begin position="1"/>
        <end position="32"/>
    </location>
</feature>
<sequence>MTSSADRQVDHAPTPEQDGRRGSQRWFTPEQEAENCARLLGHRRHGLDSLLPASATASSPSGPSTR</sequence>
<gene>
    <name evidence="2" type="ORF">SAMN04489747_2705</name>
</gene>
<dbReference type="AlphaFoldDB" id="A0A1G7AR47"/>
<dbReference type="STRING" id="675864.SAMN04489747_2705"/>
<evidence type="ECO:0000256" key="1">
    <source>
        <dbReference type="SAM" id="MobiDB-lite"/>
    </source>
</evidence>
<keyword evidence="3" id="KW-1185">Reference proteome</keyword>
<proteinExistence type="predicted"/>
<dbReference type="RefSeq" id="WP_090594273.1">
    <property type="nucleotide sequence ID" value="NZ_LT629688.1"/>
</dbReference>
<reference evidence="2 3" key="1">
    <citation type="submission" date="2016-10" db="EMBL/GenBank/DDBJ databases">
        <authorList>
            <person name="de Groot N.N."/>
        </authorList>
    </citation>
    <scope>NUCLEOTIDE SEQUENCE [LARGE SCALE GENOMIC DNA]</scope>
    <source>
        <strain evidence="2 3">MON 2.2</strain>
    </source>
</reference>
<dbReference type="EMBL" id="LT629688">
    <property type="protein sequence ID" value="SDE17348.1"/>
    <property type="molecule type" value="Genomic_DNA"/>
</dbReference>